<reference evidence="2" key="1">
    <citation type="submission" date="2022-01" db="EMBL/GenBank/DDBJ databases">
        <title>Colwellia maritima, isolated from seawater.</title>
        <authorList>
            <person name="Kristyanto S."/>
            <person name="Jung J."/>
            <person name="Jeon C.O."/>
        </authorList>
    </citation>
    <scope>NUCLEOTIDE SEQUENCE</scope>
    <source>
        <strain evidence="2">MSW7</strain>
    </source>
</reference>
<dbReference type="Gene3D" id="3.30.420.40">
    <property type="match status" value="2"/>
</dbReference>
<name>A0ABS9X7H1_9GAMM</name>
<accession>A0ABS9X7H1</accession>
<evidence type="ECO:0000259" key="1">
    <source>
        <dbReference type="Pfam" id="PF17989"/>
    </source>
</evidence>
<dbReference type="InterPro" id="IPR043129">
    <property type="entry name" value="ATPase_NBD"/>
</dbReference>
<keyword evidence="3" id="KW-1185">Reference proteome</keyword>
<evidence type="ECO:0000313" key="2">
    <source>
        <dbReference type="EMBL" id="MCI2286050.1"/>
    </source>
</evidence>
<dbReference type="Proteomes" id="UP001139646">
    <property type="component" value="Unassembled WGS sequence"/>
</dbReference>
<dbReference type="RefSeq" id="WP_242289195.1">
    <property type="nucleotide sequence ID" value="NZ_JAKKSL010000007.1"/>
</dbReference>
<evidence type="ECO:0000313" key="3">
    <source>
        <dbReference type="Proteomes" id="UP001139646"/>
    </source>
</evidence>
<organism evidence="2 3">
    <name type="scientific">Colwellia maritima</name>
    <dbReference type="NCBI Taxonomy" id="2912588"/>
    <lineage>
        <taxon>Bacteria</taxon>
        <taxon>Pseudomonadati</taxon>
        <taxon>Pseudomonadota</taxon>
        <taxon>Gammaproteobacteria</taxon>
        <taxon>Alteromonadales</taxon>
        <taxon>Colwelliaceae</taxon>
        <taxon>Colwellia</taxon>
    </lineage>
</organism>
<comment type="caution">
    <text evidence="2">The sequence shown here is derived from an EMBL/GenBank/DDBJ whole genome shotgun (WGS) entry which is preliminary data.</text>
</comment>
<sequence>MATIRALELGFGSTSLVTGVNENGSPKILTFPSIVSQVDPSKSDLGAGLNDRNTVLVDIKGSKYEIGIDASLGSDKTNGRVLNNKYITSDQYQALLFGSLVYMNETEIDLLVLGLPVENWHRKQELKDLVIGCHEVNGKKYNIKDCWVIVQPMGGLLSHANDSGQAAFSEMREKTILSLDPGFGTWDFICSKGLIINNSRSGGVDQGMSAVLASVARVLKVAFPDLGSIPIEQIDEAFYKHKDHIRIAGRKYPFPVCVGKDMSGKDVDIHFDVRSAISNVTGSALTSTQNKVGLGGDIDLILLMGGPHEVFLNAVKEAYPAHEITVVKNPLTAICTGMYYGGLQYYAATQLKNTAA</sequence>
<gene>
    <name evidence="2" type="ORF">L3081_24825</name>
</gene>
<protein>
    <submittedName>
        <fullName evidence="2">ParM/StbA family protein</fullName>
    </submittedName>
</protein>
<dbReference type="SUPFAM" id="SSF53067">
    <property type="entry name" value="Actin-like ATPase domain"/>
    <property type="match status" value="2"/>
</dbReference>
<proteinExistence type="predicted"/>
<dbReference type="InterPro" id="IPR040607">
    <property type="entry name" value="ALP_N"/>
</dbReference>
<dbReference type="EMBL" id="JAKKSL010000007">
    <property type="protein sequence ID" value="MCI2286050.1"/>
    <property type="molecule type" value="Genomic_DNA"/>
</dbReference>
<dbReference type="Pfam" id="PF17989">
    <property type="entry name" value="ALP_N"/>
    <property type="match status" value="1"/>
</dbReference>
<feature type="domain" description="Actin-like protein N-terminal" evidence="1">
    <location>
        <begin position="8"/>
        <end position="154"/>
    </location>
</feature>